<reference evidence="1 2" key="1">
    <citation type="journal article" date="2022" name="DNA Res.">
        <title>Chromosomal-level genome assembly of the orchid tree Bauhinia variegata (Leguminosae; Cercidoideae) supports the allotetraploid origin hypothesis of Bauhinia.</title>
        <authorList>
            <person name="Zhong Y."/>
            <person name="Chen Y."/>
            <person name="Zheng D."/>
            <person name="Pang J."/>
            <person name="Liu Y."/>
            <person name="Luo S."/>
            <person name="Meng S."/>
            <person name="Qian L."/>
            <person name="Wei D."/>
            <person name="Dai S."/>
            <person name="Zhou R."/>
        </authorList>
    </citation>
    <scope>NUCLEOTIDE SEQUENCE [LARGE SCALE GENOMIC DNA]</scope>
    <source>
        <strain evidence="1">BV-YZ2020</strain>
    </source>
</reference>
<gene>
    <name evidence="1" type="ORF">L6164_000862</name>
</gene>
<comment type="caution">
    <text evidence="1">The sequence shown here is derived from an EMBL/GenBank/DDBJ whole genome shotgun (WGS) entry which is preliminary data.</text>
</comment>
<protein>
    <submittedName>
        <fullName evidence="1">Uncharacterized protein</fullName>
    </submittedName>
</protein>
<proteinExistence type="predicted"/>
<name>A0ACB9Q797_BAUVA</name>
<dbReference type="EMBL" id="CM039426">
    <property type="protein sequence ID" value="KAI4356877.1"/>
    <property type="molecule type" value="Genomic_DNA"/>
</dbReference>
<evidence type="ECO:0000313" key="2">
    <source>
        <dbReference type="Proteomes" id="UP000828941"/>
    </source>
</evidence>
<accession>A0ACB9Q797</accession>
<keyword evidence="2" id="KW-1185">Reference proteome</keyword>
<sequence>MDSMGETPPLPDLILSLEQATFMAKQLPNTDDPTHLLQIYSSLHHAHQNLSNFLSKMGIPLPPPAAENSISSATGAVRDENGNDPMQVGDNDEVEVEENSKVTSTIEEVEDKMRECFIRNKRPKRPLSPSAAVAVEEQRLSGDGFAGRVTDFDPLATKLRALDLIYQFHG</sequence>
<dbReference type="Proteomes" id="UP000828941">
    <property type="component" value="Chromosome 1"/>
</dbReference>
<evidence type="ECO:0000313" key="1">
    <source>
        <dbReference type="EMBL" id="KAI4356877.1"/>
    </source>
</evidence>
<organism evidence="1 2">
    <name type="scientific">Bauhinia variegata</name>
    <name type="common">Purple orchid tree</name>
    <name type="synonym">Phanera variegata</name>
    <dbReference type="NCBI Taxonomy" id="167791"/>
    <lineage>
        <taxon>Eukaryota</taxon>
        <taxon>Viridiplantae</taxon>
        <taxon>Streptophyta</taxon>
        <taxon>Embryophyta</taxon>
        <taxon>Tracheophyta</taxon>
        <taxon>Spermatophyta</taxon>
        <taxon>Magnoliopsida</taxon>
        <taxon>eudicotyledons</taxon>
        <taxon>Gunneridae</taxon>
        <taxon>Pentapetalae</taxon>
        <taxon>rosids</taxon>
        <taxon>fabids</taxon>
        <taxon>Fabales</taxon>
        <taxon>Fabaceae</taxon>
        <taxon>Cercidoideae</taxon>
        <taxon>Cercideae</taxon>
        <taxon>Bauhiniinae</taxon>
        <taxon>Bauhinia</taxon>
    </lineage>
</organism>